<evidence type="ECO:0000313" key="2">
    <source>
        <dbReference type="Proteomes" id="UP001596435"/>
    </source>
</evidence>
<name>A0ABW2G6Q1_9ACTN</name>
<dbReference type="EMBL" id="JBHTAJ010000102">
    <property type="protein sequence ID" value="MFC7184440.1"/>
    <property type="molecule type" value="Genomic_DNA"/>
</dbReference>
<proteinExistence type="predicted"/>
<gene>
    <name evidence="1" type="ORF">ACFQMG_33300</name>
</gene>
<reference evidence="2" key="1">
    <citation type="journal article" date="2019" name="Int. J. Syst. Evol. Microbiol.">
        <title>The Global Catalogue of Microorganisms (GCM) 10K type strain sequencing project: providing services to taxonomists for standard genome sequencing and annotation.</title>
        <authorList>
            <consortium name="The Broad Institute Genomics Platform"/>
            <consortium name="The Broad Institute Genome Sequencing Center for Infectious Disease"/>
            <person name="Wu L."/>
            <person name="Ma J."/>
        </authorList>
    </citation>
    <scope>NUCLEOTIDE SEQUENCE [LARGE SCALE GENOMIC DNA]</scope>
    <source>
        <strain evidence="2">CGMCC 1.12859</strain>
    </source>
</reference>
<dbReference type="Proteomes" id="UP001596435">
    <property type="component" value="Unassembled WGS sequence"/>
</dbReference>
<keyword evidence="2" id="KW-1185">Reference proteome</keyword>
<comment type="caution">
    <text evidence="1">The sequence shown here is derived from an EMBL/GenBank/DDBJ whole genome shotgun (WGS) entry which is preliminary data.</text>
</comment>
<protein>
    <submittedName>
        <fullName evidence="1">Uncharacterized protein</fullName>
    </submittedName>
</protein>
<accession>A0ABW2G6Q1</accession>
<organism evidence="1 2">
    <name type="scientific">Kitasatospora paranensis</name>
    <dbReference type="NCBI Taxonomy" id="258053"/>
    <lineage>
        <taxon>Bacteria</taxon>
        <taxon>Bacillati</taxon>
        <taxon>Actinomycetota</taxon>
        <taxon>Actinomycetes</taxon>
        <taxon>Kitasatosporales</taxon>
        <taxon>Streptomycetaceae</taxon>
        <taxon>Kitasatospora</taxon>
    </lineage>
</organism>
<evidence type="ECO:0000313" key="1">
    <source>
        <dbReference type="EMBL" id="MFC7184440.1"/>
    </source>
</evidence>
<dbReference type="RefSeq" id="WP_380232763.1">
    <property type="nucleotide sequence ID" value="NZ_JBHSVH010000002.1"/>
</dbReference>
<sequence>MADPEAGVQLSDEADRVPLGVLITGSPAAADLGGGQCTRRVSALLVRLGAGTSLVVLPAWREAIAVAVPTEHLLASTGLGMAELPNARLTVLINPEALHDRDLGLRDWCAGGPPSP</sequence>